<dbReference type="OrthoDB" id="2389132at2"/>
<reference evidence="2 4" key="1">
    <citation type="journal article" date="2014" name="Genome Announc.">
        <title>Draft Genome Sequence of Bacillus alcalophilus AV1934, a Classic Alkaliphile Isolated from Human Feces in 1934.</title>
        <authorList>
            <person name="Attie O."/>
            <person name="Jayaprakash A."/>
            <person name="Shah H."/>
            <person name="Paulsen I.T."/>
            <person name="Morino M."/>
            <person name="Takahashi Y."/>
            <person name="Narumi I."/>
            <person name="Sachidanandam R."/>
            <person name="Satoh K."/>
            <person name="Ito M."/>
            <person name="Krulwich T.A."/>
        </authorList>
    </citation>
    <scope>NUCLEOTIDE SEQUENCE [LARGE SCALE GENOMIC DNA]</scope>
    <source>
        <strain evidence="2 4">AV1934</strain>
    </source>
</reference>
<feature type="signal peptide" evidence="1">
    <location>
        <begin position="1"/>
        <end position="24"/>
    </location>
</feature>
<gene>
    <name evidence="3" type="ORF">AJ85_04925</name>
    <name evidence="2" type="ORF">BALCAV_0214140</name>
</gene>
<accession>A0A094WLK6</accession>
<dbReference type="PANTHER" id="PTHR37507:SF2">
    <property type="entry name" value="SPORULATION PROTEIN YDCC"/>
    <property type="match status" value="1"/>
</dbReference>
<dbReference type="Proteomes" id="UP000002754">
    <property type="component" value="Unassembled WGS sequence"/>
</dbReference>
<comment type="caution">
    <text evidence="2">The sequence shown here is derived from an EMBL/GenBank/DDBJ whole genome shotgun (WGS) entry which is preliminary data.</text>
</comment>
<evidence type="ECO:0008006" key="6">
    <source>
        <dbReference type="Google" id="ProtNLM"/>
    </source>
</evidence>
<keyword evidence="1" id="KW-0732">Signal</keyword>
<dbReference type="AlphaFoldDB" id="A0A094WLK6"/>
<dbReference type="InterPro" id="IPR052944">
    <property type="entry name" value="Sporulation_related"/>
</dbReference>
<reference evidence="3 5" key="2">
    <citation type="submission" date="2014-01" db="EMBL/GenBank/DDBJ databases">
        <title>Draft genome sequencing of Bacillus alcalophilus CGMCC 1.3604.</title>
        <authorList>
            <person name="Yang J."/>
            <person name="Diao L."/>
            <person name="Yang S."/>
        </authorList>
    </citation>
    <scope>NUCLEOTIDE SEQUENCE [LARGE SCALE GENOMIC DNA]</scope>
    <source>
        <strain evidence="3 5">CGMCC 1.3604</strain>
    </source>
</reference>
<dbReference type="Proteomes" id="UP000297014">
    <property type="component" value="Unassembled WGS sequence"/>
</dbReference>
<dbReference type="PROSITE" id="PS51257">
    <property type="entry name" value="PROKAR_LIPOPROTEIN"/>
    <property type="match status" value="1"/>
</dbReference>
<dbReference type="STRING" id="1218173.BALCAV_0214140"/>
<dbReference type="Gene3D" id="2.50.20.10">
    <property type="entry name" value="Lipoprotein localisation LolA/LolB/LppX"/>
    <property type="match status" value="1"/>
</dbReference>
<evidence type="ECO:0000313" key="2">
    <source>
        <dbReference type="EMBL" id="KGA96808.1"/>
    </source>
</evidence>
<dbReference type="PANTHER" id="PTHR37507">
    <property type="entry name" value="SPORULATION PROTEIN YDCC"/>
    <property type="match status" value="1"/>
</dbReference>
<name>A0A094WLK6_ALKAL</name>
<dbReference type="SUPFAM" id="SSF89392">
    <property type="entry name" value="Prokaryotic lipoproteins and lipoprotein localization factors"/>
    <property type="match status" value="1"/>
</dbReference>
<dbReference type="EMBL" id="ALPT02000046">
    <property type="protein sequence ID" value="KGA96808.1"/>
    <property type="molecule type" value="Genomic_DNA"/>
</dbReference>
<organism evidence="2 4">
    <name type="scientific">Alkalihalobacillus alcalophilus ATCC 27647 = CGMCC 1.3604</name>
    <dbReference type="NCBI Taxonomy" id="1218173"/>
    <lineage>
        <taxon>Bacteria</taxon>
        <taxon>Bacillati</taxon>
        <taxon>Bacillota</taxon>
        <taxon>Bacilli</taxon>
        <taxon>Bacillales</taxon>
        <taxon>Bacillaceae</taxon>
        <taxon>Alkalihalobacillus</taxon>
    </lineage>
</organism>
<dbReference type="eggNOG" id="COG2834">
    <property type="taxonomic scope" value="Bacteria"/>
</dbReference>
<proteinExistence type="predicted"/>
<sequence>MKKHIKVYIILSLIFITGCSTATATSPEEIIHEVLTNHTQYDSYYGKIHLTETMDDVTNESIIEEKVVMDGKRIAVVTNKQTNEKSYGVYDGSVMTIYDESSALAFQMTGELPMLDGQSQLEIMKDLLRSIDKDASLQMVGEETLHGTQTHHLTLNEENNVNFIKEFDIWIDQKNHFILKAKMVTDEMVTTMEYQEIKFDVAFDDDEFQLDIPDDIFIENLDEQLIEQTSINEVNNIFQQGVLVLDSEAATLAAIEKYNSDFLDRTELTFEYTKDYISYVSLAVFPSPEDEIELILADEELIEFRNSPATLMVFDSFKSIAWDENGLRYSLMSEHPQVTVDDLLKLEEQFILSSEWKE</sequence>
<feature type="chain" id="PRO_5036290843" description="MucB/RseB N-terminal domain-containing protein" evidence="1">
    <location>
        <begin position="25"/>
        <end position="358"/>
    </location>
</feature>
<dbReference type="InterPro" id="IPR029046">
    <property type="entry name" value="LolA/LolB/LppX"/>
</dbReference>
<evidence type="ECO:0000313" key="3">
    <source>
        <dbReference type="EMBL" id="THG92420.1"/>
    </source>
</evidence>
<keyword evidence="4" id="KW-1185">Reference proteome</keyword>
<evidence type="ECO:0000313" key="4">
    <source>
        <dbReference type="Proteomes" id="UP000002754"/>
    </source>
</evidence>
<dbReference type="RefSeq" id="WP_003320460.1">
    <property type="nucleotide sequence ID" value="NZ_ALPT02000046.1"/>
</dbReference>
<dbReference type="EMBL" id="JALP01000002">
    <property type="protein sequence ID" value="THG92420.1"/>
    <property type="molecule type" value="Genomic_DNA"/>
</dbReference>
<evidence type="ECO:0000256" key="1">
    <source>
        <dbReference type="SAM" id="SignalP"/>
    </source>
</evidence>
<protein>
    <recommendedName>
        <fullName evidence="6">MucB/RseB N-terminal domain-containing protein</fullName>
    </recommendedName>
</protein>
<evidence type="ECO:0000313" key="5">
    <source>
        <dbReference type="Proteomes" id="UP000297014"/>
    </source>
</evidence>